<reference evidence="10" key="1">
    <citation type="journal article" date="2017" name="Nat. Microbiol.">
        <title>Global analysis of biosynthetic gene clusters reveals vast potential of secondary metabolite production in Penicillium species.</title>
        <authorList>
            <person name="Nielsen J.C."/>
            <person name="Grijseels S."/>
            <person name="Prigent S."/>
            <person name="Ji B."/>
            <person name="Dainat J."/>
            <person name="Nielsen K.F."/>
            <person name="Frisvad J.C."/>
            <person name="Workman M."/>
            <person name="Nielsen J."/>
        </authorList>
    </citation>
    <scope>NUCLEOTIDE SEQUENCE [LARGE SCALE GENOMIC DNA]</scope>
    <source>
        <strain evidence="10">IBT 29486</strain>
    </source>
</reference>
<evidence type="ECO:0000256" key="4">
    <source>
        <dbReference type="ARBA" id="ARBA00023002"/>
    </source>
</evidence>
<keyword evidence="6 8" id="KW-0503">Monooxygenase</keyword>
<dbReference type="PROSITE" id="PS00086">
    <property type="entry name" value="CYTOCHROME_P450"/>
    <property type="match status" value="1"/>
</dbReference>
<dbReference type="PRINTS" id="PR00463">
    <property type="entry name" value="EP450I"/>
</dbReference>
<sequence>MALSSEFRLSEANLSLAACKQEYIIKFLDDMSAIYNSTEALLSPLPVDSASWSVGLAAVTEASSPFLWTLVAIVGASLVAWFRKPWTDENGHKIPNGPLGLPIFGSFYSLTRYPELTLDFWAKKFGDLYSIWLGNQLFVIVSDPNIAKDLMVTNGNVFSSRKEMFIKSQTVFAGRGITATPYNDRWRKHRRIAATWLSQRAVDSYSPVLDRESLSLVKALLIESKGGLAPVNPQPHAGRCSLNNMTTITFGFRADSIHHPLVGRALKLSREFMNCTGPMSNLIDFIPILQYLPTPLHRRAKKLHKGLVDTYGGFIKETEQKMKEGKKVQDCLAKTMIELRYKEDLDDLDMAILASAFMIGGVETTAAIMQWFSALIPAYPEIQKKAQEEIDRVVGRDRLPGIEDEKNMPYCHAIIKEVERVHNPFWLGTPHVASEDFVYEGKFIPKDTVVVLNTWTMHYDPARHSSPEKFDPERYIDDPLTSADSVNVADPMKRDHWMFGAGRRICPGMIVAEREIWLTISRMLWAFDMFEIPGEPIDLKEYDGLSGRSPVPFRIGLKPRHENVAKLLEGIEI</sequence>
<name>A0A1V6RAJ2_9EURO</name>
<comment type="similarity">
    <text evidence="2 8">Belongs to the cytochrome P450 family.</text>
</comment>
<evidence type="ECO:0000256" key="6">
    <source>
        <dbReference type="ARBA" id="ARBA00023033"/>
    </source>
</evidence>
<evidence type="ECO:0000313" key="9">
    <source>
        <dbReference type="EMBL" id="OQD98246.1"/>
    </source>
</evidence>
<keyword evidence="5 7" id="KW-0408">Iron</keyword>
<dbReference type="GO" id="GO:0004497">
    <property type="term" value="F:monooxygenase activity"/>
    <property type="evidence" value="ECO:0007669"/>
    <property type="project" value="UniProtKB-KW"/>
</dbReference>
<dbReference type="Gene3D" id="1.10.630.10">
    <property type="entry name" value="Cytochrome P450"/>
    <property type="match status" value="1"/>
</dbReference>
<evidence type="ECO:0000256" key="7">
    <source>
        <dbReference type="PIRSR" id="PIRSR602401-1"/>
    </source>
</evidence>
<keyword evidence="7 8" id="KW-0349">Heme</keyword>
<evidence type="ECO:0000256" key="5">
    <source>
        <dbReference type="ARBA" id="ARBA00023004"/>
    </source>
</evidence>
<proteinExistence type="inferred from homology"/>
<keyword evidence="10" id="KW-1185">Reference proteome</keyword>
<dbReference type="InterPro" id="IPR036396">
    <property type="entry name" value="Cyt_P450_sf"/>
</dbReference>
<dbReference type="CDD" id="cd11065">
    <property type="entry name" value="CYP64-like"/>
    <property type="match status" value="1"/>
</dbReference>
<dbReference type="GO" id="GO:0016705">
    <property type="term" value="F:oxidoreductase activity, acting on paired donors, with incorporation or reduction of molecular oxygen"/>
    <property type="evidence" value="ECO:0007669"/>
    <property type="project" value="InterPro"/>
</dbReference>
<dbReference type="PANTHER" id="PTHR46300">
    <property type="entry name" value="P450, PUTATIVE (EUROFUNG)-RELATED-RELATED"/>
    <property type="match status" value="1"/>
</dbReference>
<evidence type="ECO:0000256" key="1">
    <source>
        <dbReference type="ARBA" id="ARBA00001971"/>
    </source>
</evidence>
<dbReference type="InterPro" id="IPR017972">
    <property type="entry name" value="Cyt_P450_CS"/>
</dbReference>
<evidence type="ECO:0000256" key="3">
    <source>
        <dbReference type="ARBA" id="ARBA00022723"/>
    </source>
</evidence>
<dbReference type="GO" id="GO:0005506">
    <property type="term" value="F:iron ion binding"/>
    <property type="evidence" value="ECO:0007669"/>
    <property type="project" value="InterPro"/>
</dbReference>
<accession>A0A1V6RAJ2</accession>
<comment type="caution">
    <text evidence="9">The sequence shown here is derived from an EMBL/GenBank/DDBJ whole genome shotgun (WGS) entry which is preliminary data.</text>
</comment>
<dbReference type="PANTHER" id="PTHR46300:SF2">
    <property type="entry name" value="CYTOCHROME P450 MONOOXYGENASE ALNH-RELATED"/>
    <property type="match status" value="1"/>
</dbReference>
<evidence type="ECO:0008006" key="11">
    <source>
        <dbReference type="Google" id="ProtNLM"/>
    </source>
</evidence>
<dbReference type="InterPro" id="IPR001128">
    <property type="entry name" value="Cyt_P450"/>
</dbReference>
<keyword evidence="4 8" id="KW-0560">Oxidoreductase</keyword>
<protein>
    <recommendedName>
        <fullName evidence="11">Cytochrome P450</fullName>
    </recommendedName>
</protein>
<dbReference type="GO" id="GO:0043386">
    <property type="term" value="P:mycotoxin biosynthetic process"/>
    <property type="evidence" value="ECO:0007669"/>
    <property type="project" value="UniProtKB-ARBA"/>
</dbReference>
<gene>
    <name evidence="9" type="ORF">PENVUL_c073G08023</name>
</gene>
<dbReference type="InterPro" id="IPR050364">
    <property type="entry name" value="Cytochrome_P450_fung"/>
</dbReference>
<dbReference type="InterPro" id="IPR002401">
    <property type="entry name" value="Cyt_P450_E_grp-I"/>
</dbReference>
<dbReference type="GO" id="GO:0020037">
    <property type="term" value="F:heme binding"/>
    <property type="evidence" value="ECO:0007669"/>
    <property type="project" value="InterPro"/>
</dbReference>
<feature type="binding site" description="axial binding residue" evidence="7">
    <location>
        <position position="506"/>
    </location>
    <ligand>
        <name>heme</name>
        <dbReference type="ChEBI" id="CHEBI:30413"/>
    </ligand>
    <ligandPart>
        <name>Fe</name>
        <dbReference type="ChEBI" id="CHEBI:18248"/>
    </ligandPart>
</feature>
<dbReference type="PRINTS" id="PR00385">
    <property type="entry name" value="P450"/>
</dbReference>
<keyword evidence="3 7" id="KW-0479">Metal-binding</keyword>
<dbReference type="Pfam" id="PF00067">
    <property type="entry name" value="p450"/>
    <property type="match status" value="1"/>
</dbReference>
<comment type="cofactor">
    <cofactor evidence="1 7">
        <name>heme</name>
        <dbReference type="ChEBI" id="CHEBI:30413"/>
    </cofactor>
</comment>
<dbReference type="SUPFAM" id="SSF48264">
    <property type="entry name" value="Cytochrome P450"/>
    <property type="match status" value="1"/>
</dbReference>
<dbReference type="EMBL" id="MDYP01000073">
    <property type="protein sequence ID" value="OQD98246.1"/>
    <property type="molecule type" value="Genomic_DNA"/>
</dbReference>
<evidence type="ECO:0000256" key="2">
    <source>
        <dbReference type="ARBA" id="ARBA00010617"/>
    </source>
</evidence>
<organism evidence="9 10">
    <name type="scientific">Penicillium vulpinum</name>
    <dbReference type="NCBI Taxonomy" id="29845"/>
    <lineage>
        <taxon>Eukaryota</taxon>
        <taxon>Fungi</taxon>
        <taxon>Dikarya</taxon>
        <taxon>Ascomycota</taxon>
        <taxon>Pezizomycotina</taxon>
        <taxon>Eurotiomycetes</taxon>
        <taxon>Eurotiomycetidae</taxon>
        <taxon>Eurotiales</taxon>
        <taxon>Aspergillaceae</taxon>
        <taxon>Penicillium</taxon>
    </lineage>
</organism>
<dbReference type="STRING" id="29845.A0A1V6RAJ2"/>
<evidence type="ECO:0000256" key="8">
    <source>
        <dbReference type="RuleBase" id="RU000461"/>
    </source>
</evidence>
<dbReference type="Proteomes" id="UP000191518">
    <property type="component" value="Unassembled WGS sequence"/>
</dbReference>
<evidence type="ECO:0000313" key="10">
    <source>
        <dbReference type="Proteomes" id="UP000191518"/>
    </source>
</evidence>
<dbReference type="AlphaFoldDB" id="A0A1V6RAJ2"/>